<dbReference type="CDD" id="cd02182">
    <property type="entry name" value="GH16_Strep_laminarinase_like"/>
    <property type="match status" value="1"/>
</dbReference>
<dbReference type="SUPFAM" id="SSF49899">
    <property type="entry name" value="Concanavalin A-like lectins/glucanases"/>
    <property type="match status" value="1"/>
</dbReference>
<dbReference type="InterPro" id="IPR050546">
    <property type="entry name" value="Glycosyl_Hydrlase_16"/>
</dbReference>
<sequence>MFSKLFAIALAATSVAAEAVPGYSGYSVVWQENFNGPAGSLVNQNTWNIYQGANSANNEKEVYTNSNQNHQLSGGATLQIVPQLNNGQWTSARLESKYVFTPPDGKKTIIEAKIRFGSNPASQKQGIWPAFWLLGDSIRHGTPWPQCGEVDILEVVSGKPTGYGTVHCDVAPGGICNEYNGIGGTISNPDNDWHAWRIITDRTPSNWAQESITWYRDGVQFMQVTGGRINNQNVWNSLAATPQYIILNVAVGGDFPGQPNAQTTGGFGSDMEVAYVAQYQSN</sequence>
<evidence type="ECO:0000313" key="4">
    <source>
        <dbReference type="Proteomes" id="UP000319160"/>
    </source>
</evidence>
<evidence type="ECO:0000259" key="2">
    <source>
        <dbReference type="PROSITE" id="PS51762"/>
    </source>
</evidence>
<dbReference type="GO" id="GO:0005975">
    <property type="term" value="P:carbohydrate metabolic process"/>
    <property type="evidence" value="ECO:0007669"/>
    <property type="project" value="InterPro"/>
</dbReference>
<dbReference type="OrthoDB" id="192832at2759"/>
<accession>A0A553HW09</accession>
<dbReference type="PROSITE" id="PS51762">
    <property type="entry name" value="GH16_2"/>
    <property type="match status" value="1"/>
</dbReference>
<evidence type="ECO:0000256" key="1">
    <source>
        <dbReference type="SAM" id="SignalP"/>
    </source>
</evidence>
<reference evidence="4" key="1">
    <citation type="submission" date="2019-06" db="EMBL/GenBank/DDBJ databases">
        <title>Draft genome sequence of the griseofulvin-producing fungus Xylaria cubensis strain G536.</title>
        <authorList>
            <person name="Mead M.E."/>
            <person name="Raja H.A."/>
            <person name="Steenwyk J.L."/>
            <person name="Knowles S.L."/>
            <person name="Oberlies N.H."/>
            <person name="Rokas A."/>
        </authorList>
    </citation>
    <scope>NUCLEOTIDE SEQUENCE [LARGE SCALE GENOMIC DNA]</scope>
    <source>
        <strain evidence="4">G536</strain>
    </source>
</reference>
<proteinExistence type="predicted"/>
<dbReference type="Proteomes" id="UP000319160">
    <property type="component" value="Unassembled WGS sequence"/>
</dbReference>
<dbReference type="InterPro" id="IPR000757">
    <property type="entry name" value="Beta-glucanase-like"/>
</dbReference>
<keyword evidence="4" id="KW-1185">Reference proteome</keyword>
<dbReference type="STRING" id="2512241.A0A553HW09"/>
<feature type="signal peptide" evidence="1">
    <location>
        <begin position="1"/>
        <end position="17"/>
    </location>
</feature>
<dbReference type="GO" id="GO:0004553">
    <property type="term" value="F:hydrolase activity, hydrolyzing O-glycosyl compounds"/>
    <property type="evidence" value="ECO:0007669"/>
    <property type="project" value="InterPro"/>
</dbReference>
<dbReference type="Pfam" id="PF26113">
    <property type="entry name" value="GH16_XgeA"/>
    <property type="match status" value="1"/>
</dbReference>
<feature type="domain" description="GH16" evidence="2">
    <location>
        <begin position="21"/>
        <end position="282"/>
    </location>
</feature>
<dbReference type="PANTHER" id="PTHR10963:SF60">
    <property type="entry name" value="GRAM-NEGATIVE BACTERIA-BINDING PROTEIN 1-RELATED"/>
    <property type="match status" value="1"/>
</dbReference>
<dbReference type="InterPro" id="IPR013320">
    <property type="entry name" value="ConA-like_dom_sf"/>
</dbReference>
<dbReference type="Gene3D" id="2.60.120.200">
    <property type="match status" value="1"/>
</dbReference>
<comment type="caution">
    <text evidence="3">The sequence shown here is derived from an EMBL/GenBank/DDBJ whole genome shotgun (WGS) entry which is preliminary data.</text>
</comment>
<evidence type="ECO:0000313" key="3">
    <source>
        <dbReference type="EMBL" id="TRX92128.1"/>
    </source>
</evidence>
<keyword evidence="1" id="KW-0732">Signal</keyword>
<dbReference type="AlphaFoldDB" id="A0A553HW09"/>
<gene>
    <name evidence="3" type="ORF">FHL15_006995</name>
</gene>
<name>A0A553HW09_9PEZI</name>
<dbReference type="EMBL" id="VFLP01000039">
    <property type="protein sequence ID" value="TRX92128.1"/>
    <property type="molecule type" value="Genomic_DNA"/>
</dbReference>
<feature type="chain" id="PRO_5021733864" description="GH16 domain-containing protein" evidence="1">
    <location>
        <begin position="18"/>
        <end position="282"/>
    </location>
</feature>
<protein>
    <recommendedName>
        <fullName evidence="2">GH16 domain-containing protein</fullName>
    </recommendedName>
</protein>
<dbReference type="PANTHER" id="PTHR10963">
    <property type="entry name" value="GLYCOSYL HYDROLASE-RELATED"/>
    <property type="match status" value="1"/>
</dbReference>
<organism evidence="3 4">
    <name type="scientific">Xylaria flabelliformis</name>
    <dbReference type="NCBI Taxonomy" id="2512241"/>
    <lineage>
        <taxon>Eukaryota</taxon>
        <taxon>Fungi</taxon>
        <taxon>Dikarya</taxon>
        <taxon>Ascomycota</taxon>
        <taxon>Pezizomycotina</taxon>
        <taxon>Sordariomycetes</taxon>
        <taxon>Xylariomycetidae</taxon>
        <taxon>Xylariales</taxon>
        <taxon>Xylariaceae</taxon>
        <taxon>Xylaria</taxon>
    </lineage>
</organism>